<dbReference type="RefSeq" id="XP_004034937.1">
    <property type="nucleotide sequence ID" value="XM_004034889.1"/>
</dbReference>
<proteinExistence type="predicted"/>
<evidence type="ECO:0000313" key="2">
    <source>
        <dbReference type="Proteomes" id="UP000008983"/>
    </source>
</evidence>
<name>G0QTK0_ICHMU</name>
<dbReference type="GeneID" id="14907603"/>
<reference evidence="1 2" key="1">
    <citation type="submission" date="2011-07" db="EMBL/GenBank/DDBJ databases">
        <authorList>
            <person name="Coyne R."/>
            <person name="Brami D."/>
            <person name="Johnson J."/>
            <person name="Hostetler J."/>
            <person name="Hannick L."/>
            <person name="Clark T."/>
            <person name="Cassidy-Hanley D."/>
            <person name="Inman J."/>
        </authorList>
    </citation>
    <scope>NUCLEOTIDE SEQUENCE [LARGE SCALE GENOMIC DNA]</scope>
    <source>
        <strain evidence="1 2">G5</strain>
    </source>
</reference>
<protein>
    <submittedName>
        <fullName evidence="1">Uncharacterized protein</fullName>
    </submittedName>
</protein>
<dbReference type="Proteomes" id="UP000008983">
    <property type="component" value="Unassembled WGS sequence"/>
</dbReference>
<dbReference type="EMBL" id="GL983859">
    <property type="protein sequence ID" value="EGR31451.1"/>
    <property type="molecule type" value="Genomic_DNA"/>
</dbReference>
<dbReference type="InParanoid" id="G0QTK0"/>
<dbReference type="AlphaFoldDB" id="G0QTK0"/>
<sequence length="96" mass="11378">MKALKFLSKQIYSYQNFNKCIPVQSFSYFIEKQSNNFQIQMNTTSLITLNHSIFLQNIIMTDVFITLLKQEEEDEERQLFINGIITKLCLLSFQIN</sequence>
<gene>
    <name evidence="1" type="ORF">IMG5_109000</name>
</gene>
<accession>G0QTK0</accession>
<organism evidence="1 2">
    <name type="scientific">Ichthyophthirius multifiliis</name>
    <name type="common">White spot disease agent</name>
    <name type="synonym">Ich</name>
    <dbReference type="NCBI Taxonomy" id="5932"/>
    <lineage>
        <taxon>Eukaryota</taxon>
        <taxon>Sar</taxon>
        <taxon>Alveolata</taxon>
        <taxon>Ciliophora</taxon>
        <taxon>Intramacronucleata</taxon>
        <taxon>Oligohymenophorea</taxon>
        <taxon>Hymenostomatida</taxon>
        <taxon>Ophryoglenina</taxon>
        <taxon>Ichthyophthirius</taxon>
    </lineage>
</organism>
<keyword evidence="2" id="KW-1185">Reference proteome</keyword>
<evidence type="ECO:0000313" key="1">
    <source>
        <dbReference type="EMBL" id="EGR31451.1"/>
    </source>
</evidence>